<accession>A0ABV3G1V2</accession>
<protein>
    <submittedName>
        <fullName evidence="1">Uncharacterized protein</fullName>
    </submittedName>
</protein>
<evidence type="ECO:0000313" key="1">
    <source>
        <dbReference type="EMBL" id="MEV0711667.1"/>
    </source>
</evidence>
<sequence>MSGLRDWGHAHEVLGALGDVHDREYLGEDVLNSWREEPDGPWTSFGYTEDTPVLIAGFDRWRPGFEEAVTHAALQVAPQARIEIDWTFPDDPTRKVA</sequence>
<dbReference type="Proteomes" id="UP001551695">
    <property type="component" value="Unassembled WGS sequence"/>
</dbReference>
<evidence type="ECO:0000313" key="2">
    <source>
        <dbReference type="Proteomes" id="UP001551695"/>
    </source>
</evidence>
<organism evidence="1 2">
    <name type="scientific">Nocardia aurea</name>
    <dbReference type="NCBI Taxonomy" id="2144174"/>
    <lineage>
        <taxon>Bacteria</taxon>
        <taxon>Bacillati</taxon>
        <taxon>Actinomycetota</taxon>
        <taxon>Actinomycetes</taxon>
        <taxon>Mycobacteriales</taxon>
        <taxon>Nocardiaceae</taxon>
        <taxon>Nocardia</taxon>
    </lineage>
</organism>
<dbReference type="RefSeq" id="WP_357788255.1">
    <property type="nucleotide sequence ID" value="NZ_JBFAKC010000016.1"/>
</dbReference>
<gene>
    <name evidence="1" type="ORF">AB0I48_29330</name>
</gene>
<name>A0ABV3G1V2_9NOCA</name>
<proteinExistence type="predicted"/>
<comment type="caution">
    <text evidence="1">The sequence shown here is derived from an EMBL/GenBank/DDBJ whole genome shotgun (WGS) entry which is preliminary data.</text>
</comment>
<keyword evidence="2" id="KW-1185">Reference proteome</keyword>
<dbReference type="EMBL" id="JBFAKC010000016">
    <property type="protein sequence ID" value="MEV0711667.1"/>
    <property type="molecule type" value="Genomic_DNA"/>
</dbReference>
<reference evidence="1 2" key="1">
    <citation type="submission" date="2024-06" db="EMBL/GenBank/DDBJ databases">
        <title>The Natural Products Discovery Center: Release of the First 8490 Sequenced Strains for Exploring Actinobacteria Biosynthetic Diversity.</title>
        <authorList>
            <person name="Kalkreuter E."/>
            <person name="Kautsar S.A."/>
            <person name="Yang D."/>
            <person name="Bader C.D."/>
            <person name="Teijaro C.N."/>
            <person name="Fluegel L."/>
            <person name="Davis C.M."/>
            <person name="Simpson J.R."/>
            <person name="Lauterbach L."/>
            <person name="Steele A.D."/>
            <person name="Gui C."/>
            <person name="Meng S."/>
            <person name="Li G."/>
            <person name="Viehrig K."/>
            <person name="Ye F."/>
            <person name="Su P."/>
            <person name="Kiefer A.F."/>
            <person name="Nichols A."/>
            <person name="Cepeda A.J."/>
            <person name="Yan W."/>
            <person name="Fan B."/>
            <person name="Jiang Y."/>
            <person name="Adhikari A."/>
            <person name="Zheng C.-J."/>
            <person name="Schuster L."/>
            <person name="Cowan T.M."/>
            <person name="Smanski M.J."/>
            <person name="Chevrette M.G."/>
            <person name="De Carvalho L.P.S."/>
            <person name="Shen B."/>
        </authorList>
    </citation>
    <scope>NUCLEOTIDE SEQUENCE [LARGE SCALE GENOMIC DNA]</scope>
    <source>
        <strain evidence="1 2">NPDC050403</strain>
    </source>
</reference>